<evidence type="ECO:0000256" key="14">
    <source>
        <dbReference type="ARBA" id="ARBA00042865"/>
    </source>
</evidence>
<evidence type="ECO:0000256" key="4">
    <source>
        <dbReference type="ARBA" id="ARBA00022679"/>
    </source>
</evidence>
<keyword evidence="6" id="KW-0479">Metal-binding</keyword>
<keyword evidence="5" id="KW-0812">Transmembrane</keyword>
<keyword evidence="11" id="KW-0472">Membrane</keyword>
<dbReference type="Pfam" id="PF02485">
    <property type="entry name" value="Branch"/>
    <property type="match status" value="1"/>
</dbReference>
<keyword evidence="7" id="KW-0256">Endoplasmic reticulum</keyword>
<evidence type="ECO:0000256" key="8">
    <source>
        <dbReference type="ARBA" id="ARBA00022968"/>
    </source>
</evidence>
<evidence type="ECO:0000256" key="12">
    <source>
        <dbReference type="ARBA" id="ARBA00023157"/>
    </source>
</evidence>
<keyword evidence="3" id="KW-0328">Glycosyltransferase</keyword>
<accession>A0ABM6MSV1</accession>
<keyword evidence="12" id="KW-1015">Disulfide bond</keyword>
<proteinExistence type="predicted"/>
<evidence type="ECO:0000256" key="6">
    <source>
        <dbReference type="ARBA" id="ARBA00022723"/>
    </source>
</evidence>
<dbReference type="Proteomes" id="UP000190057">
    <property type="component" value="Chromosome"/>
</dbReference>
<reference evidence="15 16" key="1">
    <citation type="submission" date="2017-09" db="EMBL/GenBank/DDBJ databases">
        <title>Complete circularized genomes of four mosquito-derived Elizabethkingia anophelis isolates.</title>
        <authorList>
            <person name="Nicholson A.C."/>
            <person name="Xu J."/>
        </authorList>
    </citation>
    <scope>NUCLEOTIDE SEQUENCE [LARGE SCALE GENOMIC DNA]</scope>
    <source>
        <strain evidence="15 16">R26</strain>
    </source>
</reference>
<evidence type="ECO:0000256" key="10">
    <source>
        <dbReference type="ARBA" id="ARBA00023034"/>
    </source>
</evidence>
<keyword evidence="4" id="KW-0808">Transferase</keyword>
<dbReference type="PANTHER" id="PTHR46025:SF3">
    <property type="entry name" value="XYLOSYLTRANSFERASE OXT"/>
    <property type="match status" value="1"/>
</dbReference>
<evidence type="ECO:0000313" key="15">
    <source>
        <dbReference type="EMBL" id="ATC36150.1"/>
    </source>
</evidence>
<protein>
    <recommendedName>
        <fullName evidence="14">Peptide O-xylosyltransferase</fullName>
    </recommendedName>
</protein>
<evidence type="ECO:0000256" key="11">
    <source>
        <dbReference type="ARBA" id="ARBA00023136"/>
    </source>
</evidence>
<keyword evidence="8" id="KW-0735">Signal-anchor</keyword>
<name>A0ABM6MSV1_9FLAO</name>
<dbReference type="EMBL" id="CP023401">
    <property type="protein sequence ID" value="ATC36150.1"/>
    <property type="molecule type" value="Genomic_DNA"/>
</dbReference>
<gene>
    <name evidence="15" type="ORF">BAZ09_007930</name>
</gene>
<dbReference type="PANTHER" id="PTHR46025">
    <property type="entry name" value="XYLOSYLTRANSFERASE OXT"/>
    <property type="match status" value="1"/>
</dbReference>
<sequence length="293" mass="35265">MMMKERHAYLILAHTDFMVLKELVGVLDDYRNDIYIHFDRKVIDPPILEAKYSKLLMLEDRVDVRWGDISMLYAEYNLFETAYKADNYSYFHLISGNHFPLFNQDYLHDFFARCEKNILMKMETSEKEIDLKFRKYNFFIKNFNSKNIRKKIIVQFFWHVLIKLQYIVGIKRNKDKQYYKASQWLSLKKDIMELVIKNKSNILKNYIYTLCSDEFFIPTLLENLVNRKSILYYDQLLKCEFVGPNTKTYAISDFNELIESKCLFVRKIDDNNMGLISKIRSNYGVNHNHKSNE</sequence>
<keyword evidence="13" id="KW-0325">Glycoprotein</keyword>
<evidence type="ECO:0000256" key="2">
    <source>
        <dbReference type="ARBA" id="ARBA00004648"/>
    </source>
</evidence>
<evidence type="ECO:0000256" key="3">
    <source>
        <dbReference type="ARBA" id="ARBA00022676"/>
    </source>
</evidence>
<evidence type="ECO:0000313" key="16">
    <source>
        <dbReference type="Proteomes" id="UP000190057"/>
    </source>
</evidence>
<keyword evidence="10" id="KW-0333">Golgi apparatus</keyword>
<comment type="subcellular location">
    <subcellularLocation>
        <location evidence="2">Endoplasmic reticulum membrane</location>
        <topology evidence="2">Single-pass type II membrane protein</topology>
    </subcellularLocation>
    <subcellularLocation>
        <location evidence="1">Golgi apparatus membrane</location>
        <topology evidence="1">Single-pass type II membrane protein</topology>
    </subcellularLocation>
</comment>
<organism evidence="15 16">
    <name type="scientific">Elizabethkingia anophelis R26</name>
    <dbReference type="NCBI Taxonomy" id="1246994"/>
    <lineage>
        <taxon>Bacteria</taxon>
        <taxon>Pseudomonadati</taxon>
        <taxon>Bacteroidota</taxon>
        <taxon>Flavobacteriia</taxon>
        <taxon>Flavobacteriales</taxon>
        <taxon>Weeksellaceae</taxon>
        <taxon>Elizabethkingia</taxon>
    </lineage>
</organism>
<evidence type="ECO:0000256" key="13">
    <source>
        <dbReference type="ARBA" id="ARBA00023180"/>
    </source>
</evidence>
<keyword evidence="16" id="KW-1185">Reference proteome</keyword>
<dbReference type="InterPro" id="IPR003406">
    <property type="entry name" value="Glyco_trans_14"/>
</dbReference>
<dbReference type="InterPro" id="IPR043538">
    <property type="entry name" value="XYLT"/>
</dbReference>
<evidence type="ECO:0000256" key="9">
    <source>
        <dbReference type="ARBA" id="ARBA00022989"/>
    </source>
</evidence>
<keyword evidence="9" id="KW-1133">Transmembrane helix</keyword>
<evidence type="ECO:0000256" key="1">
    <source>
        <dbReference type="ARBA" id="ARBA00004323"/>
    </source>
</evidence>
<evidence type="ECO:0000256" key="7">
    <source>
        <dbReference type="ARBA" id="ARBA00022824"/>
    </source>
</evidence>
<evidence type="ECO:0000256" key="5">
    <source>
        <dbReference type="ARBA" id="ARBA00022692"/>
    </source>
</evidence>